<dbReference type="AlphaFoldDB" id="A0A0G1GU01"/>
<evidence type="ECO:0000256" key="1">
    <source>
        <dbReference type="SAM" id="Phobius"/>
    </source>
</evidence>
<comment type="caution">
    <text evidence="2">The sequence shown here is derived from an EMBL/GenBank/DDBJ whole genome shotgun (WGS) entry which is preliminary data.</text>
</comment>
<evidence type="ECO:0008006" key="4">
    <source>
        <dbReference type="Google" id="ProtNLM"/>
    </source>
</evidence>
<feature type="transmembrane region" description="Helical" evidence="1">
    <location>
        <begin position="54"/>
        <end position="71"/>
    </location>
</feature>
<keyword evidence="1" id="KW-1133">Transmembrane helix</keyword>
<keyword evidence="1" id="KW-0812">Transmembrane</keyword>
<organism evidence="2 3">
    <name type="scientific">Candidatus Gottesmanbacteria bacterium GW2011_GWB1_44_11c</name>
    <dbReference type="NCBI Taxonomy" id="1618447"/>
    <lineage>
        <taxon>Bacteria</taxon>
        <taxon>Candidatus Gottesmaniibacteriota</taxon>
    </lineage>
</organism>
<evidence type="ECO:0000313" key="3">
    <source>
        <dbReference type="Proteomes" id="UP000034617"/>
    </source>
</evidence>
<keyword evidence="1" id="KW-0472">Membrane</keyword>
<protein>
    <recommendedName>
        <fullName evidence="4">DUF5673 domain-containing protein</fullName>
    </recommendedName>
</protein>
<gene>
    <name evidence="2" type="ORF">UW22_C0019G0004</name>
</gene>
<accession>A0A0G1GU01</accession>
<sequence>METVPDFEELSLPRTLEEIPAHAESKNITAGHSVKTLLSWSAPGRPFRKKSRQFYMTVLLIAMLIEVILFLFSQYSLMFVVASLVFLSFMFAAIPPRDFHYRISTQGIMLEDHFYIWDELYEFYFTRRNNAEILNVRTKVYFPGILTITLGDLTKDHVREILIRYLPFREFIKPTFMDKSADWLVHNFPLEKSQ</sequence>
<evidence type="ECO:0000313" key="2">
    <source>
        <dbReference type="EMBL" id="KKT37713.1"/>
    </source>
</evidence>
<dbReference type="EMBL" id="LCHM01000019">
    <property type="protein sequence ID" value="KKT37713.1"/>
    <property type="molecule type" value="Genomic_DNA"/>
</dbReference>
<reference evidence="2 3" key="1">
    <citation type="journal article" date="2015" name="Nature">
        <title>rRNA introns, odd ribosomes, and small enigmatic genomes across a large radiation of phyla.</title>
        <authorList>
            <person name="Brown C.T."/>
            <person name="Hug L.A."/>
            <person name="Thomas B.C."/>
            <person name="Sharon I."/>
            <person name="Castelle C.J."/>
            <person name="Singh A."/>
            <person name="Wilkins M.J."/>
            <person name="Williams K.H."/>
            <person name="Banfield J.F."/>
        </authorList>
    </citation>
    <scope>NUCLEOTIDE SEQUENCE [LARGE SCALE GENOMIC DNA]</scope>
</reference>
<dbReference type="Proteomes" id="UP000034617">
    <property type="component" value="Unassembled WGS sequence"/>
</dbReference>
<feature type="transmembrane region" description="Helical" evidence="1">
    <location>
        <begin position="77"/>
        <end position="94"/>
    </location>
</feature>
<proteinExistence type="predicted"/>
<name>A0A0G1GU01_9BACT</name>